<evidence type="ECO:0000256" key="1">
    <source>
        <dbReference type="SAM" id="MobiDB-lite"/>
    </source>
</evidence>
<dbReference type="OrthoDB" id="2678231at2759"/>
<dbReference type="Proteomes" id="UP000184267">
    <property type="component" value="Unassembled WGS sequence"/>
</dbReference>
<keyword evidence="3" id="KW-1185">Reference proteome</keyword>
<comment type="caution">
    <text evidence="2">The sequence shown here is derived from an EMBL/GenBank/DDBJ whole genome shotgun (WGS) entry which is preliminary data.</text>
</comment>
<gene>
    <name evidence="2" type="ORF">TRAPUB_12564</name>
</gene>
<proteinExistence type="predicted"/>
<organism evidence="2 3">
    <name type="scientific">Trametes pubescens</name>
    <name type="common">White-rot fungus</name>
    <dbReference type="NCBI Taxonomy" id="154538"/>
    <lineage>
        <taxon>Eukaryota</taxon>
        <taxon>Fungi</taxon>
        <taxon>Dikarya</taxon>
        <taxon>Basidiomycota</taxon>
        <taxon>Agaricomycotina</taxon>
        <taxon>Agaricomycetes</taxon>
        <taxon>Polyporales</taxon>
        <taxon>Polyporaceae</taxon>
        <taxon>Trametes</taxon>
    </lineage>
</organism>
<dbReference type="EMBL" id="MNAD01000707">
    <property type="protein sequence ID" value="OJT10943.1"/>
    <property type="molecule type" value="Genomic_DNA"/>
</dbReference>
<sequence length="302" mass="33360">MGRHNTLLVQRASPAAPRTHKQTRFAPRAAQHQKPLVLAKPSVPRSPGLRSRLHSANTSRFLQSRSQLTTIREEDEEEEDAAHILQDARGARQPLHEAARPGPSRRADPDEDADMSSWDDESTLVALLQDNTPELDEDDQILELVQKLKAPMAAQGVALKQYLADTVLPAYSHVKDVHGVLEDKVDLAFGAGLLTFDEVCKKVERIALKDEDEIKAAHAQSQSTVAKTIAALEDAYEQRKQLWSALQEEMDRCALRASTALDALPGDLEQIIAVLEKKSKAIEKDNGAASNQKILRGLLEKL</sequence>
<evidence type="ECO:0000313" key="3">
    <source>
        <dbReference type="Proteomes" id="UP000184267"/>
    </source>
</evidence>
<protein>
    <submittedName>
        <fullName evidence="2">Uncharacterized protein</fullName>
    </submittedName>
</protein>
<name>A0A1M2VTK4_TRAPU</name>
<accession>A0A1M2VTK4</accession>
<reference evidence="2 3" key="1">
    <citation type="submission" date="2016-10" db="EMBL/GenBank/DDBJ databases">
        <title>Genome sequence of the basidiomycete white-rot fungus Trametes pubescens.</title>
        <authorList>
            <person name="Makela M.R."/>
            <person name="Granchi Z."/>
            <person name="Peng M."/>
            <person name="De Vries R.P."/>
            <person name="Grigoriev I."/>
            <person name="Riley R."/>
            <person name="Hilden K."/>
        </authorList>
    </citation>
    <scope>NUCLEOTIDE SEQUENCE [LARGE SCALE GENOMIC DNA]</scope>
    <source>
        <strain evidence="2 3">FBCC735</strain>
    </source>
</reference>
<feature type="region of interest" description="Disordered" evidence="1">
    <location>
        <begin position="1"/>
        <end position="59"/>
    </location>
</feature>
<dbReference type="AlphaFoldDB" id="A0A1M2VTK4"/>
<dbReference type="OMA" id="HKQTRFA"/>
<feature type="region of interest" description="Disordered" evidence="1">
    <location>
        <begin position="86"/>
        <end position="117"/>
    </location>
</feature>
<evidence type="ECO:0000313" key="2">
    <source>
        <dbReference type="EMBL" id="OJT10943.1"/>
    </source>
</evidence>